<dbReference type="Gene3D" id="3.40.30.10">
    <property type="entry name" value="Glutaredoxin"/>
    <property type="match status" value="1"/>
</dbReference>
<organism evidence="2 4">
    <name type="scientific">Chitinophaga oryzae</name>
    <dbReference type="NCBI Taxonomy" id="2725414"/>
    <lineage>
        <taxon>Bacteria</taxon>
        <taxon>Pseudomonadati</taxon>
        <taxon>Bacteroidota</taxon>
        <taxon>Chitinophagia</taxon>
        <taxon>Chitinophagales</taxon>
        <taxon>Chitinophagaceae</taxon>
        <taxon>Chitinophaga</taxon>
    </lineage>
</organism>
<evidence type="ECO:0000313" key="2">
    <source>
        <dbReference type="EMBL" id="QJB36147.1"/>
    </source>
</evidence>
<dbReference type="Proteomes" id="UP000502421">
    <property type="component" value="Chromosome"/>
</dbReference>
<dbReference type="AlphaFoldDB" id="A0AAE6ZN94"/>
<reference evidence="2 5" key="2">
    <citation type="submission" date="2020-09" db="EMBL/GenBank/DDBJ databases">
        <authorList>
            <person name="Kittiwongwattana C."/>
        </authorList>
    </citation>
    <scope>NUCLEOTIDE SEQUENCE</scope>
    <source>
        <strain evidence="3 5">1303</strain>
        <strain evidence="2">1310</strain>
    </source>
</reference>
<accession>A0AAE6ZN94</accession>
<dbReference type="KEGG" id="coy:HF329_16410"/>
<evidence type="ECO:0000313" key="4">
    <source>
        <dbReference type="Proteomes" id="UP000502421"/>
    </source>
</evidence>
<dbReference type="EMBL" id="CP051204">
    <property type="protein sequence ID" value="QJB42645.1"/>
    <property type="molecule type" value="Genomic_DNA"/>
</dbReference>
<protein>
    <submittedName>
        <fullName evidence="2">TlpA family protein disulfide reductase</fullName>
    </submittedName>
</protein>
<evidence type="ECO:0000259" key="1">
    <source>
        <dbReference type="PROSITE" id="PS51352"/>
    </source>
</evidence>
<dbReference type="Proteomes" id="UP000503144">
    <property type="component" value="Chromosome"/>
</dbReference>
<keyword evidence="5" id="KW-1185">Reference proteome</keyword>
<dbReference type="PANTHER" id="PTHR42852">
    <property type="entry name" value="THIOL:DISULFIDE INTERCHANGE PROTEIN DSBE"/>
    <property type="match status" value="1"/>
</dbReference>
<dbReference type="PANTHER" id="PTHR42852:SF13">
    <property type="entry name" value="PROTEIN DIPZ"/>
    <property type="match status" value="1"/>
</dbReference>
<evidence type="ECO:0000313" key="3">
    <source>
        <dbReference type="EMBL" id="QJB42645.1"/>
    </source>
</evidence>
<dbReference type="PROSITE" id="PS51352">
    <property type="entry name" value="THIOREDOXIN_2"/>
    <property type="match status" value="1"/>
</dbReference>
<sequence>MAACNTGTAKKELTTGTWQASLHRADGANIVFNFLVKDTAGKKVLYVLNATDKLLVDDVKVAGDSVFIKMPFFDSDFKARFTDGGSLEGQWTRHLADKDVSIPFTAKPNTAERFPKGAAPEQQVTGRWVTTFVDKEKDKTSTAIGEFKQMGDLVYGTFLTTTGDYRFLDGSMDGDTLRLSTFDGSHAYLFKAVVKKDSIVNGRFFAGIGDHVEDWSAVKNDTAKLPDERTIATMKPGQSKLDFTFPDMNGNKVSINDDRFKNKAVVITLMGSWCPNCMDETGFLSEWYKKNKDRGVEIIGLAYERTPDFEKSQKALTGFLNRFNVQYPVLITGVTPADPEKGEKTLPQLTAIKGFPTTIFIDKKGNVKEVHTGFSGPGTGDHYEQFKADFERLITQLLES</sequence>
<proteinExistence type="predicted"/>
<reference evidence="4" key="1">
    <citation type="submission" date="2020-04" db="EMBL/GenBank/DDBJ databases">
        <authorList>
            <person name="Kittiwongwattana C."/>
        </authorList>
    </citation>
    <scope>NUCLEOTIDE SEQUENCE [LARGE SCALE GENOMIC DNA]</scope>
    <source>
        <strain evidence="4">1310</strain>
    </source>
</reference>
<evidence type="ECO:0000313" key="5">
    <source>
        <dbReference type="Proteomes" id="UP000503144"/>
    </source>
</evidence>
<dbReference type="InterPro" id="IPR036249">
    <property type="entry name" value="Thioredoxin-like_sf"/>
</dbReference>
<dbReference type="InterPro" id="IPR013766">
    <property type="entry name" value="Thioredoxin_domain"/>
</dbReference>
<dbReference type="CDD" id="cd02966">
    <property type="entry name" value="TlpA_like_family"/>
    <property type="match status" value="1"/>
</dbReference>
<feature type="domain" description="Thioredoxin" evidence="1">
    <location>
        <begin position="234"/>
        <end position="399"/>
    </location>
</feature>
<dbReference type="EMBL" id="CP051205">
    <property type="protein sequence ID" value="QJB36147.1"/>
    <property type="molecule type" value="Genomic_DNA"/>
</dbReference>
<dbReference type="SUPFAM" id="SSF52833">
    <property type="entry name" value="Thioredoxin-like"/>
    <property type="match status" value="1"/>
</dbReference>
<dbReference type="InterPro" id="IPR050553">
    <property type="entry name" value="Thioredoxin_ResA/DsbE_sf"/>
</dbReference>
<dbReference type="GO" id="GO:0016491">
    <property type="term" value="F:oxidoreductase activity"/>
    <property type="evidence" value="ECO:0007669"/>
    <property type="project" value="InterPro"/>
</dbReference>
<gene>
    <name evidence="3" type="ORF">HF324_15935</name>
    <name evidence="2" type="ORF">HF329_16410</name>
</gene>
<dbReference type="Pfam" id="PF08534">
    <property type="entry name" value="Redoxin"/>
    <property type="match status" value="1"/>
</dbReference>
<name>A0AAE6ZN94_9BACT</name>
<dbReference type="InterPro" id="IPR013740">
    <property type="entry name" value="Redoxin"/>
</dbReference>